<dbReference type="InterPro" id="IPR029044">
    <property type="entry name" value="Nucleotide-diphossugar_trans"/>
</dbReference>
<feature type="domain" description="TarS C-terminal" evidence="2">
    <location>
        <begin position="385"/>
        <end position="520"/>
    </location>
</feature>
<dbReference type="InterPro" id="IPR001173">
    <property type="entry name" value="Glyco_trans_2-like"/>
</dbReference>
<dbReference type="InterPro" id="IPR054028">
    <property type="entry name" value="TarS/TarP_linker"/>
</dbReference>
<dbReference type="Gene3D" id="3.90.550.10">
    <property type="entry name" value="Spore Coat Polysaccharide Biosynthesis Protein SpsA, Chain A"/>
    <property type="match status" value="1"/>
</dbReference>
<dbReference type="InterPro" id="IPR041038">
    <property type="entry name" value="TarS_C1"/>
</dbReference>
<name>A0ABP5B7Z4_9ACTN</name>
<dbReference type="CDD" id="cd00761">
    <property type="entry name" value="Glyco_tranf_GTA_type"/>
    <property type="match status" value="1"/>
</dbReference>
<feature type="domain" description="TarS/TarP linker" evidence="3">
    <location>
        <begin position="228"/>
        <end position="321"/>
    </location>
</feature>
<dbReference type="PANTHER" id="PTHR22916">
    <property type="entry name" value="GLYCOSYLTRANSFERASE"/>
    <property type="match status" value="1"/>
</dbReference>
<dbReference type="RefSeq" id="WP_344266729.1">
    <property type="nucleotide sequence ID" value="NZ_BAAAMJ010000086.1"/>
</dbReference>
<feature type="domain" description="Glycosyltransferase 2-like" evidence="1">
    <location>
        <begin position="7"/>
        <end position="164"/>
    </location>
</feature>
<dbReference type="EMBL" id="BAAAMJ010000086">
    <property type="protein sequence ID" value="GAA1935512.1"/>
    <property type="molecule type" value="Genomic_DNA"/>
</dbReference>
<dbReference type="Pfam" id="PF22181">
    <property type="entry name" value="TarS_linker"/>
    <property type="match status" value="1"/>
</dbReference>
<dbReference type="Proteomes" id="UP001501303">
    <property type="component" value="Unassembled WGS sequence"/>
</dbReference>
<dbReference type="SUPFAM" id="SSF53448">
    <property type="entry name" value="Nucleotide-diphospho-sugar transferases"/>
    <property type="match status" value="1"/>
</dbReference>
<protein>
    <submittedName>
        <fullName evidence="4">Glycosyltransferase family 2 protein</fullName>
    </submittedName>
</protein>
<dbReference type="PANTHER" id="PTHR22916:SF3">
    <property type="entry name" value="UDP-GLCNAC:BETAGAL BETA-1,3-N-ACETYLGLUCOSAMINYLTRANSFERASE-LIKE PROTEIN 1"/>
    <property type="match status" value="1"/>
</dbReference>
<keyword evidence="5" id="KW-1185">Reference proteome</keyword>
<dbReference type="Pfam" id="PF18674">
    <property type="entry name" value="TarS_C1"/>
    <property type="match status" value="1"/>
</dbReference>
<evidence type="ECO:0000259" key="2">
    <source>
        <dbReference type="Pfam" id="PF18674"/>
    </source>
</evidence>
<dbReference type="Pfam" id="PF00535">
    <property type="entry name" value="Glycos_transf_2"/>
    <property type="match status" value="1"/>
</dbReference>
<comment type="caution">
    <text evidence="4">The sequence shown here is derived from an EMBL/GenBank/DDBJ whole genome shotgun (WGS) entry which is preliminary data.</text>
</comment>
<evidence type="ECO:0000259" key="1">
    <source>
        <dbReference type="Pfam" id="PF00535"/>
    </source>
</evidence>
<sequence length="666" mass="73753">MTVPDVSVIIGAYNAMPYLTRCVTSVVEQTIGQDRMEIITIDDGSTDGTGEELDRLATAHPGLLRVRHQKNSGGPGGPRNVGLDLARGRYVFFLDADDYLGAEALERMVAMADANASDVVLGKMVGVGGRSAPTLAYKEHLERTDVFSSRVYWNLTVMKLFRRDMIERLGLRFMTDLRLRQDQPFCAMAYLHAANISVITDYDCVYWVFREDGENISRKIKGTAHRVRALGVMLELLGEHVPTGRQRDKLMYRHLVTELRTVLSHLCEEELETAERDRLFAEVKRLLNTWHSESLAARLPAIRRLHYHLARQGTLEQLCAVREYVAQQMARNGDERLRNGQGLLPERVLIEDGLAYACYPFFRDDRTGIPDSIFECTRELEAVHRIDSAEITDSTVRITGHAGLRRVEGDTLDVVTVLRERRSRAEHLFPAECAPGTAQRTDFETEIDLATAVAGKPLPEGVWDLWLELRIAGLAHRVRIGHKKGERVDGRTIVHAVPLLGGTGVPVALYSTAKFGNLTLDLGGSKYRPLGDFTVDTVSWAPGGRGCLRVEGTLAHRYAGDSLRLLATGGPAESRAVPLCFSESSARFSADLPLDTPGEWTVSIAHEAAGCRTTADVAAPVMPAVARWYRFGLPRYAKPLRAAPALTVRVGTVDVLKAVLKVVRRG</sequence>
<reference evidence="5" key="1">
    <citation type="journal article" date="2019" name="Int. J. Syst. Evol. Microbiol.">
        <title>The Global Catalogue of Microorganisms (GCM) 10K type strain sequencing project: providing services to taxonomists for standard genome sequencing and annotation.</title>
        <authorList>
            <consortium name="The Broad Institute Genomics Platform"/>
            <consortium name="The Broad Institute Genome Sequencing Center for Infectious Disease"/>
            <person name="Wu L."/>
            <person name="Ma J."/>
        </authorList>
    </citation>
    <scope>NUCLEOTIDE SEQUENCE [LARGE SCALE GENOMIC DNA]</scope>
    <source>
        <strain evidence="5">JCM 13581</strain>
    </source>
</reference>
<proteinExistence type="predicted"/>
<gene>
    <name evidence="4" type="ORF">GCM10009716_48140</name>
</gene>
<organism evidence="4 5">
    <name type="scientific">Streptomyces sodiiphilus</name>
    <dbReference type="NCBI Taxonomy" id="226217"/>
    <lineage>
        <taxon>Bacteria</taxon>
        <taxon>Bacillati</taxon>
        <taxon>Actinomycetota</taxon>
        <taxon>Actinomycetes</taxon>
        <taxon>Kitasatosporales</taxon>
        <taxon>Streptomycetaceae</taxon>
        <taxon>Streptomyces</taxon>
    </lineage>
</organism>
<accession>A0ABP5B7Z4</accession>
<evidence type="ECO:0000259" key="3">
    <source>
        <dbReference type="Pfam" id="PF22181"/>
    </source>
</evidence>
<evidence type="ECO:0000313" key="4">
    <source>
        <dbReference type="EMBL" id="GAA1935512.1"/>
    </source>
</evidence>
<evidence type="ECO:0000313" key="5">
    <source>
        <dbReference type="Proteomes" id="UP001501303"/>
    </source>
</evidence>